<keyword evidence="3" id="KW-1185">Reference proteome</keyword>
<keyword evidence="1" id="KW-1133">Transmembrane helix</keyword>
<reference evidence="3" key="1">
    <citation type="submission" date="2016-10" db="EMBL/GenBank/DDBJ databases">
        <authorList>
            <person name="Varghese N."/>
            <person name="Submissions S."/>
        </authorList>
    </citation>
    <scope>NUCLEOTIDE SEQUENCE [LARGE SCALE GENOMIC DNA]</scope>
    <source>
        <strain evidence="3">IBRC-M 10655</strain>
    </source>
</reference>
<protein>
    <submittedName>
        <fullName evidence="2">Uncharacterized protein</fullName>
    </submittedName>
</protein>
<evidence type="ECO:0000313" key="3">
    <source>
        <dbReference type="Proteomes" id="UP000199651"/>
    </source>
</evidence>
<organism evidence="2 3">
    <name type="scientific">Actinokineospora alba</name>
    <dbReference type="NCBI Taxonomy" id="504798"/>
    <lineage>
        <taxon>Bacteria</taxon>
        <taxon>Bacillati</taxon>
        <taxon>Actinomycetota</taxon>
        <taxon>Actinomycetes</taxon>
        <taxon>Pseudonocardiales</taxon>
        <taxon>Pseudonocardiaceae</taxon>
        <taxon>Actinokineospora</taxon>
    </lineage>
</organism>
<accession>A0A1H0UZK1</accession>
<sequence>MTSLVNGSAQVAVWGGLVALAVVFDLSTRIPIAVALLVLTGWALVKIGEHSLPRVVMSAVVGPAAGLAVFLVAR</sequence>
<dbReference type="Proteomes" id="UP000199651">
    <property type="component" value="Unassembled WGS sequence"/>
</dbReference>
<evidence type="ECO:0000313" key="2">
    <source>
        <dbReference type="EMBL" id="SDP71513.1"/>
    </source>
</evidence>
<keyword evidence="1" id="KW-0812">Transmembrane</keyword>
<evidence type="ECO:0000256" key="1">
    <source>
        <dbReference type="SAM" id="Phobius"/>
    </source>
</evidence>
<keyword evidence="1" id="KW-0472">Membrane</keyword>
<dbReference type="STRING" id="504798.SAMN05421871_107237"/>
<gene>
    <name evidence="2" type="ORF">SAMN05192558_112167</name>
</gene>
<dbReference type="EMBL" id="FNJB01000012">
    <property type="protein sequence ID" value="SDP71513.1"/>
    <property type="molecule type" value="Genomic_DNA"/>
</dbReference>
<proteinExistence type="predicted"/>
<feature type="transmembrane region" description="Helical" evidence="1">
    <location>
        <begin position="52"/>
        <end position="73"/>
    </location>
</feature>
<feature type="transmembrane region" description="Helical" evidence="1">
    <location>
        <begin position="12"/>
        <end position="45"/>
    </location>
</feature>
<name>A0A1H0UZK1_9PSEU</name>
<dbReference type="AlphaFoldDB" id="A0A1H0UZK1"/>
<dbReference type="RefSeq" id="WP_091382423.1">
    <property type="nucleotide sequence ID" value="NZ_FNDV01000007.1"/>
</dbReference>